<evidence type="ECO:0000256" key="16">
    <source>
        <dbReference type="PIRSR" id="PIRSR036959-1"/>
    </source>
</evidence>
<evidence type="ECO:0000256" key="2">
    <source>
        <dbReference type="ARBA" id="ARBA00010237"/>
    </source>
</evidence>
<evidence type="ECO:0000313" key="20">
    <source>
        <dbReference type="Proteomes" id="UP000186594"/>
    </source>
</evidence>
<evidence type="ECO:0000256" key="5">
    <source>
        <dbReference type="ARBA" id="ARBA00022664"/>
    </source>
</evidence>
<dbReference type="Pfam" id="PF01331">
    <property type="entry name" value="mRNA_cap_enzyme"/>
    <property type="match status" value="1"/>
</dbReference>
<dbReference type="OrthoDB" id="200924at2759"/>
<dbReference type="Gene3D" id="2.40.50.140">
    <property type="entry name" value="Nucleic acid-binding proteins"/>
    <property type="match status" value="1"/>
</dbReference>
<keyword evidence="11" id="KW-0539">Nucleus</keyword>
<keyword evidence="8" id="KW-0547">Nucleotide-binding</keyword>
<dbReference type="CDD" id="cd07895">
    <property type="entry name" value="Adenylation_mRNA_capping"/>
    <property type="match status" value="1"/>
</dbReference>
<proteinExistence type="inferred from homology"/>
<evidence type="ECO:0000256" key="10">
    <source>
        <dbReference type="ARBA" id="ARBA00023134"/>
    </source>
</evidence>
<protein>
    <recommendedName>
        <fullName evidence="4">mRNA-capping enzyme subunit alpha</fullName>
        <ecNumber evidence="3">2.7.7.50</ecNumber>
    </recommendedName>
    <alternativeName>
        <fullName evidence="12">GTP--RNA guanylyltransferase</fullName>
    </alternativeName>
    <alternativeName>
        <fullName evidence="13">mRNA guanylyltransferase</fullName>
    </alternativeName>
</protein>
<comment type="catalytic activity">
    <reaction evidence="14">
        <text>a 5'-end diphospho-ribonucleoside in mRNA + GTP + H(+) = a 5'-end (5'-triphosphoguanosine)-ribonucleoside in mRNA + diphosphate</text>
        <dbReference type="Rhea" id="RHEA:67012"/>
        <dbReference type="Rhea" id="RHEA-COMP:17165"/>
        <dbReference type="Rhea" id="RHEA-COMP:17166"/>
        <dbReference type="ChEBI" id="CHEBI:15378"/>
        <dbReference type="ChEBI" id="CHEBI:33019"/>
        <dbReference type="ChEBI" id="CHEBI:37565"/>
        <dbReference type="ChEBI" id="CHEBI:167616"/>
        <dbReference type="ChEBI" id="CHEBI:167617"/>
        <dbReference type="EC" id="2.7.7.50"/>
    </reaction>
    <physiologicalReaction direction="left-to-right" evidence="14">
        <dbReference type="Rhea" id="RHEA:67013"/>
    </physiologicalReaction>
</comment>
<keyword evidence="6" id="KW-0808">Transferase</keyword>
<dbReference type="GO" id="GO:0005524">
    <property type="term" value="F:ATP binding"/>
    <property type="evidence" value="ECO:0007669"/>
    <property type="project" value="InterPro"/>
</dbReference>
<dbReference type="EMBL" id="LXFE01000320">
    <property type="protein sequence ID" value="OLL25789.1"/>
    <property type="molecule type" value="Genomic_DNA"/>
</dbReference>
<accession>A0A1U7LT34</accession>
<keyword evidence="20" id="KW-1185">Reference proteome</keyword>
<dbReference type="GO" id="GO:0099122">
    <property type="term" value="F:RNA polymerase II C-terminal domain binding"/>
    <property type="evidence" value="ECO:0007669"/>
    <property type="project" value="EnsemblFungi"/>
</dbReference>
<evidence type="ECO:0000256" key="8">
    <source>
        <dbReference type="ARBA" id="ARBA00022741"/>
    </source>
</evidence>
<dbReference type="InterPro" id="IPR012340">
    <property type="entry name" value="NA-bd_OB-fold"/>
</dbReference>
<dbReference type="InterPro" id="IPR017075">
    <property type="entry name" value="mRNA_cap_enzyme_alpha"/>
</dbReference>
<dbReference type="SUPFAM" id="SSF50249">
    <property type="entry name" value="Nucleic acid-binding proteins"/>
    <property type="match status" value="1"/>
</dbReference>
<organism evidence="19 20">
    <name type="scientific">Neolecta irregularis (strain DAH-3)</name>
    <dbReference type="NCBI Taxonomy" id="1198029"/>
    <lineage>
        <taxon>Eukaryota</taxon>
        <taxon>Fungi</taxon>
        <taxon>Dikarya</taxon>
        <taxon>Ascomycota</taxon>
        <taxon>Taphrinomycotina</taxon>
        <taxon>Neolectales</taxon>
        <taxon>Neolectaceae</taxon>
        <taxon>Neolecta</taxon>
    </lineage>
</organism>
<dbReference type="Proteomes" id="UP000186594">
    <property type="component" value="Unassembled WGS sequence"/>
</dbReference>
<evidence type="ECO:0000313" key="19">
    <source>
        <dbReference type="EMBL" id="OLL25789.1"/>
    </source>
</evidence>
<evidence type="ECO:0000256" key="11">
    <source>
        <dbReference type="ARBA" id="ARBA00023242"/>
    </source>
</evidence>
<dbReference type="InterPro" id="IPR001339">
    <property type="entry name" value="mRNA_cap_enzyme_adenylation"/>
</dbReference>
<evidence type="ECO:0000256" key="7">
    <source>
        <dbReference type="ARBA" id="ARBA00022695"/>
    </source>
</evidence>
<dbReference type="GO" id="GO:0008033">
    <property type="term" value="P:tRNA processing"/>
    <property type="evidence" value="ECO:0007669"/>
    <property type="project" value="EnsemblFungi"/>
</dbReference>
<dbReference type="GO" id="GO:0004484">
    <property type="term" value="F:mRNA guanylyltransferase activity"/>
    <property type="evidence" value="ECO:0007669"/>
    <property type="project" value="UniProtKB-EC"/>
</dbReference>
<feature type="domain" description="mRNA capping enzyme adenylation" evidence="17">
    <location>
        <begin position="40"/>
        <end position="241"/>
    </location>
</feature>
<dbReference type="PANTHER" id="PTHR10367">
    <property type="entry name" value="MRNA-CAPPING ENZYME"/>
    <property type="match status" value="1"/>
</dbReference>
<dbReference type="InterPro" id="IPR013846">
    <property type="entry name" value="mRNA_cap_enzyme_C"/>
</dbReference>
<dbReference type="GO" id="GO:0031533">
    <property type="term" value="C:mRNA capping enzyme complex"/>
    <property type="evidence" value="ECO:0007669"/>
    <property type="project" value="EnsemblFungi"/>
</dbReference>
<comment type="subcellular location">
    <subcellularLocation>
        <location evidence="1">Nucleus</location>
    </subcellularLocation>
</comment>
<sequence>MPSAIPTIPGELLADTHMALLRRQVASILGRRVDEFPGAQPVSFATHHLDQLRQRDFFVCEKSDGVRCLMFITSEPDRDPSRPCREVVYLIDRKNHYYQVPRLHFPLPDDPTCKTFHDRTILDGELVIDTEADGSQVMRYLVFDCLVINGKNLIKRDYSKRLGHVQNLLLKPLQKFLKANLTFSRDMPFRVEFKEMQFAYGLSLLFNKLLPELKHGNDGLIFTSWDAPYVFATNENILKWKPAEENSIDFQLRLAFNKFPDGSNDYNSRPSFELYVWKGGDSYEYWADLPLSDAQFQELVAQGRPLNERTVECALKDGRWTMLRFRDDKEQGNHITTVKKVLQSIRDGVTKEQLVAKEADIRNAWKSEEREEFRKK</sequence>
<evidence type="ECO:0000256" key="15">
    <source>
        <dbReference type="ARBA" id="ARBA00047082"/>
    </source>
</evidence>
<dbReference type="Pfam" id="PF03919">
    <property type="entry name" value="mRNA_cap_C"/>
    <property type="match status" value="1"/>
</dbReference>
<evidence type="ECO:0000259" key="17">
    <source>
        <dbReference type="Pfam" id="PF01331"/>
    </source>
</evidence>
<dbReference type="GO" id="GO:0006370">
    <property type="term" value="P:7-methylguanosine mRNA capping"/>
    <property type="evidence" value="ECO:0007669"/>
    <property type="project" value="UniProtKB-KW"/>
</dbReference>
<dbReference type="PANTHER" id="PTHR10367:SF17">
    <property type="entry name" value="MRNA-CAPPING ENZYME"/>
    <property type="match status" value="1"/>
</dbReference>
<name>A0A1U7LT34_NEOID</name>
<evidence type="ECO:0000256" key="3">
    <source>
        <dbReference type="ARBA" id="ARBA00012475"/>
    </source>
</evidence>
<keyword evidence="5" id="KW-0507">mRNA processing</keyword>
<evidence type="ECO:0000256" key="9">
    <source>
        <dbReference type="ARBA" id="ARBA00023042"/>
    </source>
</evidence>
<dbReference type="InterPro" id="IPR051029">
    <property type="entry name" value="mRNA_Capping_Enz/RNA_Phosphat"/>
</dbReference>
<feature type="active site" description="N6-GMP-lysine intermediate" evidence="16">
    <location>
        <position position="62"/>
    </location>
</feature>
<evidence type="ECO:0000256" key="6">
    <source>
        <dbReference type="ARBA" id="ARBA00022679"/>
    </source>
</evidence>
<dbReference type="AlphaFoldDB" id="A0A1U7LT34"/>
<evidence type="ECO:0000256" key="4">
    <source>
        <dbReference type="ARBA" id="ARBA00019171"/>
    </source>
</evidence>
<dbReference type="GO" id="GO:0005525">
    <property type="term" value="F:GTP binding"/>
    <property type="evidence" value="ECO:0007669"/>
    <property type="project" value="UniProtKB-KW"/>
</dbReference>
<reference evidence="19 20" key="1">
    <citation type="submission" date="2016-04" db="EMBL/GenBank/DDBJ databases">
        <title>Evolutionary innovation and constraint leading to complex multicellularity in the Ascomycota.</title>
        <authorList>
            <person name="Cisse O."/>
            <person name="Nguyen A."/>
            <person name="Hewitt D.A."/>
            <person name="Jedd G."/>
            <person name="Stajich J.E."/>
        </authorList>
    </citation>
    <scope>NUCLEOTIDE SEQUENCE [LARGE SCALE GENOMIC DNA]</scope>
    <source>
        <strain evidence="19 20">DAH-3</strain>
    </source>
</reference>
<evidence type="ECO:0000259" key="18">
    <source>
        <dbReference type="Pfam" id="PF03919"/>
    </source>
</evidence>
<keyword evidence="10" id="KW-0342">GTP-binding</keyword>
<dbReference type="PIRSF" id="PIRSF036959">
    <property type="entry name" value="mRNA_cap_alpha"/>
    <property type="match status" value="1"/>
</dbReference>
<evidence type="ECO:0000256" key="14">
    <source>
        <dbReference type="ARBA" id="ARBA00044624"/>
    </source>
</evidence>
<keyword evidence="9" id="KW-0506">mRNA capping</keyword>
<evidence type="ECO:0000256" key="1">
    <source>
        <dbReference type="ARBA" id="ARBA00004123"/>
    </source>
</evidence>
<dbReference type="SUPFAM" id="SSF56091">
    <property type="entry name" value="DNA ligase/mRNA capping enzyme, catalytic domain"/>
    <property type="match status" value="1"/>
</dbReference>
<dbReference type="GO" id="GO:0045944">
    <property type="term" value="P:positive regulation of transcription by RNA polymerase II"/>
    <property type="evidence" value="ECO:0007669"/>
    <property type="project" value="EnsemblFungi"/>
</dbReference>
<keyword evidence="7" id="KW-0548">Nucleotidyltransferase</keyword>
<comment type="subunit">
    <text evidence="15">Heterodimer. The mRNA-capping enzyme is composed of two separate chains alpha and beta, respectively a mRNA guanylyltransferase and an mRNA 5'-triphosphate monophosphatase.</text>
</comment>
<dbReference type="OMA" id="KDYYVCE"/>
<comment type="caution">
    <text evidence="19">The sequence shown here is derived from an EMBL/GenBank/DDBJ whole genome shotgun (WGS) entry which is preliminary data.</text>
</comment>
<evidence type="ECO:0000256" key="13">
    <source>
        <dbReference type="ARBA" id="ARBA00030702"/>
    </source>
</evidence>
<evidence type="ECO:0000256" key="12">
    <source>
        <dbReference type="ARBA" id="ARBA00029909"/>
    </source>
</evidence>
<feature type="domain" description="mRNA capping enzyme C-terminal" evidence="18">
    <location>
        <begin position="245"/>
        <end position="355"/>
    </location>
</feature>
<gene>
    <name evidence="19" type="ORF">NEOLI_003639</name>
</gene>
<comment type="similarity">
    <text evidence="2">Belongs to the eukaryotic GTase family.</text>
</comment>
<dbReference type="Gene3D" id="3.30.470.30">
    <property type="entry name" value="DNA ligase/mRNA capping enzyme"/>
    <property type="match status" value="1"/>
</dbReference>
<dbReference type="STRING" id="1198029.A0A1U7LT34"/>
<dbReference type="EC" id="2.7.7.50" evidence="3"/>